<dbReference type="InterPro" id="IPR036390">
    <property type="entry name" value="WH_DNA-bd_sf"/>
</dbReference>
<dbReference type="Gene3D" id="1.10.10.10">
    <property type="entry name" value="Winged helix-like DNA-binding domain superfamily/Winged helix DNA-binding domain"/>
    <property type="match status" value="1"/>
</dbReference>
<keyword evidence="6" id="KW-1185">Reference proteome</keyword>
<dbReference type="GO" id="GO:0003700">
    <property type="term" value="F:DNA-binding transcription factor activity"/>
    <property type="evidence" value="ECO:0007669"/>
    <property type="project" value="InterPro"/>
</dbReference>
<evidence type="ECO:0000256" key="3">
    <source>
        <dbReference type="ARBA" id="ARBA00023163"/>
    </source>
</evidence>
<protein>
    <submittedName>
        <fullName evidence="5">ArsR family transcriptional regulator</fullName>
    </submittedName>
</protein>
<evidence type="ECO:0000259" key="4">
    <source>
        <dbReference type="PROSITE" id="PS50987"/>
    </source>
</evidence>
<dbReference type="EMBL" id="SNXY01000006">
    <property type="protein sequence ID" value="TDP87024.1"/>
    <property type="molecule type" value="Genomic_DNA"/>
</dbReference>
<keyword evidence="2" id="KW-0238">DNA-binding</keyword>
<dbReference type="Proteomes" id="UP000294547">
    <property type="component" value="Unassembled WGS sequence"/>
</dbReference>
<evidence type="ECO:0000313" key="6">
    <source>
        <dbReference type="Proteomes" id="UP000294547"/>
    </source>
</evidence>
<organism evidence="5 6">
    <name type="scientific">Oharaeibacter diazotrophicus</name>
    <dbReference type="NCBI Taxonomy" id="1920512"/>
    <lineage>
        <taxon>Bacteria</taxon>
        <taxon>Pseudomonadati</taxon>
        <taxon>Pseudomonadota</taxon>
        <taxon>Alphaproteobacteria</taxon>
        <taxon>Hyphomicrobiales</taxon>
        <taxon>Pleomorphomonadaceae</taxon>
        <taxon>Oharaeibacter</taxon>
    </lineage>
</organism>
<reference evidence="5 6" key="1">
    <citation type="submission" date="2019-03" db="EMBL/GenBank/DDBJ databases">
        <title>Genomic Encyclopedia of Type Strains, Phase IV (KMG-IV): sequencing the most valuable type-strain genomes for metagenomic binning, comparative biology and taxonomic classification.</title>
        <authorList>
            <person name="Goeker M."/>
        </authorList>
    </citation>
    <scope>NUCLEOTIDE SEQUENCE [LARGE SCALE GENOMIC DNA]</scope>
    <source>
        <strain evidence="5 6">DSM 102969</strain>
    </source>
</reference>
<evidence type="ECO:0000256" key="2">
    <source>
        <dbReference type="ARBA" id="ARBA00023125"/>
    </source>
</evidence>
<name>A0A4R6RKL3_9HYPH</name>
<dbReference type="GO" id="GO:0003677">
    <property type="term" value="F:DNA binding"/>
    <property type="evidence" value="ECO:0007669"/>
    <property type="project" value="UniProtKB-KW"/>
</dbReference>
<sequence>MNPYVHPARDDITLTGVLAALGDPTRLAIVRRLAETADGLSCSQACPTGEVPKSTLSNHYRVLREAGVVRMEKRGVENVNTLRRDDLDTRFPGLIDQVIAAAAAETVR</sequence>
<dbReference type="InterPro" id="IPR001845">
    <property type="entry name" value="HTH_ArsR_DNA-bd_dom"/>
</dbReference>
<dbReference type="SMART" id="SM00418">
    <property type="entry name" value="HTH_ARSR"/>
    <property type="match status" value="1"/>
</dbReference>
<proteinExistence type="predicted"/>
<dbReference type="CDD" id="cd00090">
    <property type="entry name" value="HTH_ARSR"/>
    <property type="match status" value="1"/>
</dbReference>
<dbReference type="InterPro" id="IPR036388">
    <property type="entry name" value="WH-like_DNA-bd_sf"/>
</dbReference>
<dbReference type="Pfam" id="PF12840">
    <property type="entry name" value="HTH_20"/>
    <property type="match status" value="1"/>
</dbReference>
<accession>A0A4R6RKL3</accession>
<dbReference type="InterPro" id="IPR011991">
    <property type="entry name" value="ArsR-like_HTH"/>
</dbReference>
<dbReference type="PRINTS" id="PR00778">
    <property type="entry name" value="HTHARSR"/>
</dbReference>
<dbReference type="SUPFAM" id="SSF46785">
    <property type="entry name" value="Winged helix' DNA-binding domain"/>
    <property type="match status" value="1"/>
</dbReference>
<keyword evidence="3" id="KW-0804">Transcription</keyword>
<dbReference type="OrthoDB" id="7192471at2"/>
<dbReference type="PROSITE" id="PS50987">
    <property type="entry name" value="HTH_ARSR_2"/>
    <property type="match status" value="1"/>
</dbReference>
<evidence type="ECO:0000256" key="1">
    <source>
        <dbReference type="ARBA" id="ARBA00023015"/>
    </source>
</evidence>
<evidence type="ECO:0000313" key="5">
    <source>
        <dbReference type="EMBL" id="TDP87024.1"/>
    </source>
</evidence>
<dbReference type="InterPro" id="IPR051081">
    <property type="entry name" value="HTH_MetalResp_TranReg"/>
</dbReference>
<gene>
    <name evidence="5" type="ORF">EDD54_0909</name>
</gene>
<dbReference type="AlphaFoldDB" id="A0A4R6RKL3"/>
<dbReference type="RefSeq" id="WP_126536172.1">
    <property type="nucleotide sequence ID" value="NZ_BSPM01000008.1"/>
</dbReference>
<comment type="caution">
    <text evidence="5">The sequence shown here is derived from an EMBL/GenBank/DDBJ whole genome shotgun (WGS) entry which is preliminary data.</text>
</comment>
<dbReference type="PANTHER" id="PTHR33154:SF12">
    <property type="entry name" value="TRANSCRIPTIONAL REGULATORY PROTEIN"/>
    <property type="match status" value="1"/>
</dbReference>
<dbReference type="PANTHER" id="PTHR33154">
    <property type="entry name" value="TRANSCRIPTIONAL REGULATOR, ARSR FAMILY"/>
    <property type="match status" value="1"/>
</dbReference>
<keyword evidence="1" id="KW-0805">Transcription regulation</keyword>
<feature type="domain" description="HTH arsR-type" evidence="4">
    <location>
        <begin position="6"/>
        <end position="102"/>
    </location>
</feature>